<reference evidence="1 2" key="1">
    <citation type="submission" date="2015-03" db="EMBL/GenBank/DDBJ databases">
        <title>Genome sequence of Pseudoalteromonas aurantia.</title>
        <authorList>
            <person name="Xie B.-B."/>
            <person name="Rong J.-C."/>
            <person name="Qin Q.-L."/>
            <person name="Zhang Y.-Z."/>
        </authorList>
    </citation>
    <scope>NUCLEOTIDE SEQUENCE [LARGE SCALE GENOMIC DNA]</scope>
    <source>
        <strain evidence="1 2">208</strain>
    </source>
</reference>
<keyword evidence="2" id="KW-1185">Reference proteome</keyword>
<comment type="caution">
    <text evidence="1">The sequence shown here is derived from an EMBL/GenBank/DDBJ whole genome shotgun (WGS) entry which is preliminary data.</text>
</comment>
<dbReference type="Proteomes" id="UP000615755">
    <property type="component" value="Unassembled WGS sequence"/>
</dbReference>
<dbReference type="EMBL" id="AQGV01000013">
    <property type="protein sequence ID" value="MBE0369715.1"/>
    <property type="molecule type" value="Genomic_DNA"/>
</dbReference>
<name>A0ABR9EFE7_9GAMM</name>
<evidence type="ECO:0000313" key="2">
    <source>
        <dbReference type="Proteomes" id="UP000615755"/>
    </source>
</evidence>
<protein>
    <submittedName>
        <fullName evidence="1">Uncharacterized protein</fullName>
    </submittedName>
</protein>
<organism evidence="1 2">
    <name type="scientific">Pseudoalteromonas aurantia 208</name>
    <dbReference type="NCBI Taxonomy" id="1314867"/>
    <lineage>
        <taxon>Bacteria</taxon>
        <taxon>Pseudomonadati</taxon>
        <taxon>Pseudomonadota</taxon>
        <taxon>Gammaproteobacteria</taxon>
        <taxon>Alteromonadales</taxon>
        <taxon>Pseudoalteromonadaceae</taxon>
        <taxon>Pseudoalteromonas</taxon>
    </lineage>
</organism>
<evidence type="ECO:0000313" key="1">
    <source>
        <dbReference type="EMBL" id="MBE0369715.1"/>
    </source>
</evidence>
<gene>
    <name evidence="1" type="ORF">PAUR_a4276</name>
</gene>
<accession>A0ABR9EFE7</accession>
<proteinExistence type="predicted"/>
<sequence>MHIQTLSTFNLQVKVIRKKAYSPCSAAQYQVKKQLKYTMKCI</sequence>